<sequence>MDLFADPPSPNTRIPPILLARATQKNATQTDIDSDPYSTKRRTHLAALSKQKLSAETATGDPDLRRCLGHHRLLRRSMQETHDDMKRYLDEALESDSEGEDDAEDELEESDDEDPLGVWGYEVRLRQKSEKATDTDTDRGRERARMREKIVGVVRGLVGRQRHHSLAAPLRLRLTTTTAGTADDTGLRRVSEKNSSCSDIPIRICVQQHTVADDLGPRLETSHTQTQAEARLRGRRYAERLGFRRKCPSTVVATVPVA</sequence>
<evidence type="ECO:0000313" key="3">
    <source>
        <dbReference type="Proteomes" id="UP001610432"/>
    </source>
</evidence>
<dbReference type="GeneID" id="98142169"/>
<gene>
    <name evidence="2" type="ORF">BJX67DRAFT_307928</name>
</gene>
<protein>
    <submittedName>
        <fullName evidence="2">Uncharacterized protein</fullName>
    </submittedName>
</protein>
<name>A0ABR4M030_9EURO</name>
<feature type="region of interest" description="Disordered" evidence="1">
    <location>
        <begin position="20"/>
        <end position="40"/>
    </location>
</feature>
<evidence type="ECO:0000256" key="1">
    <source>
        <dbReference type="SAM" id="MobiDB-lite"/>
    </source>
</evidence>
<organism evidence="2 3">
    <name type="scientific">Aspergillus lucknowensis</name>
    <dbReference type="NCBI Taxonomy" id="176173"/>
    <lineage>
        <taxon>Eukaryota</taxon>
        <taxon>Fungi</taxon>
        <taxon>Dikarya</taxon>
        <taxon>Ascomycota</taxon>
        <taxon>Pezizomycotina</taxon>
        <taxon>Eurotiomycetes</taxon>
        <taxon>Eurotiomycetidae</taxon>
        <taxon>Eurotiales</taxon>
        <taxon>Aspergillaceae</taxon>
        <taxon>Aspergillus</taxon>
        <taxon>Aspergillus subgen. Nidulantes</taxon>
    </lineage>
</organism>
<feature type="region of interest" description="Disordered" evidence="1">
    <location>
        <begin position="93"/>
        <end position="119"/>
    </location>
</feature>
<dbReference type="EMBL" id="JBFXLQ010000007">
    <property type="protein sequence ID" value="KAL2870141.1"/>
    <property type="molecule type" value="Genomic_DNA"/>
</dbReference>
<evidence type="ECO:0000313" key="2">
    <source>
        <dbReference type="EMBL" id="KAL2870141.1"/>
    </source>
</evidence>
<proteinExistence type="predicted"/>
<feature type="compositionally biased region" description="Acidic residues" evidence="1">
    <location>
        <begin position="93"/>
        <end position="115"/>
    </location>
</feature>
<reference evidence="2 3" key="1">
    <citation type="submission" date="2024-07" db="EMBL/GenBank/DDBJ databases">
        <title>Section-level genome sequencing and comparative genomics of Aspergillus sections Usti and Cavernicolus.</title>
        <authorList>
            <consortium name="Lawrence Berkeley National Laboratory"/>
            <person name="Nybo J.L."/>
            <person name="Vesth T.C."/>
            <person name="Theobald S."/>
            <person name="Frisvad J.C."/>
            <person name="Larsen T.O."/>
            <person name="Kjaerboelling I."/>
            <person name="Rothschild-Mancinelli K."/>
            <person name="Lyhne E.K."/>
            <person name="Kogle M.E."/>
            <person name="Barry K."/>
            <person name="Clum A."/>
            <person name="Na H."/>
            <person name="Ledsgaard L."/>
            <person name="Lin J."/>
            <person name="Lipzen A."/>
            <person name="Kuo A."/>
            <person name="Riley R."/>
            <person name="Mondo S."/>
            <person name="Labutti K."/>
            <person name="Haridas S."/>
            <person name="Pangalinan J."/>
            <person name="Salamov A.A."/>
            <person name="Simmons B.A."/>
            <person name="Magnuson J.K."/>
            <person name="Chen J."/>
            <person name="Drula E."/>
            <person name="Henrissat B."/>
            <person name="Wiebenga A."/>
            <person name="Lubbers R.J."/>
            <person name="Gomes A.C."/>
            <person name="Macurrencykelacurrency M.R."/>
            <person name="Stajich J."/>
            <person name="Grigoriev I.V."/>
            <person name="Mortensen U.H."/>
            <person name="De Vries R.P."/>
            <person name="Baker S.E."/>
            <person name="Andersen M.R."/>
        </authorList>
    </citation>
    <scope>NUCLEOTIDE SEQUENCE [LARGE SCALE GENOMIC DNA]</scope>
    <source>
        <strain evidence="2 3">CBS 449.75</strain>
    </source>
</reference>
<comment type="caution">
    <text evidence="2">The sequence shown here is derived from an EMBL/GenBank/DDBJ whole genome shotgun (WGS) entry which is preliminary data.</text>
</comment>
<dbReference type="Proteomes" id="UP001610432">
    <property type="component" value="Unassembled WGS sequence"/>
</dbReference>
<accession>A0ABR4M030</accession>
<dbReference type="RefSeq" id="XP_070889120.1">
    <property type="nucleotide sequence ID" value="XM_071027097.1"/>
</dbReference>
<keyword evidence="3" id="KW-1185">Reference proteome</keyword>